<dbReference type="InParanoid" id="A0A165FP73"/>
<dbReference type="GeneID" id="28894592"/>
<dbReference type="RefSeq" id="XP_018186773.1">
    <property type="nucleotide sequence ID" value="XM_018329455.1"/>
</dbReference>
<keyword evidence="1" id="KW-0812">Transmembrane</keyword>
<reference evidence="2 3" key="1">
    <citation type="journal article" date="2016" name="Fungal Biol.">
        <title>The genome of Xylona heveae provides a window into fungal endophytism.</title>
        <authorList>
            <person name="Gazis R."/>
            <person name="Kuo A."/>
            <person name="Riley R."/>
            <person name="LaButti K."/>
            <person name="Lipzen A."/>
            <person name="Lin J."/>
            <person name="Amirebrahimi M."/>
            <person name="Hesse C.N."/>
            <person name="Spatafora J.W."/>
            <person name="Henrissat B."/>
            <person name="Hainaut M."/>
            <person name="Grigoriev I.V."/>
            <person name="Hibbett D.S."/>
        </authorList>
    </citation>
    <scope>NUCLEOTIDE SEQUENCE [LARGE SCALE GENOMIC DNA]</scope>
    <source>
        <strain evidence="2 3">TC161</strain>
    </source>
</reference>
<sequence>MLPFLCYSPLLPGWTVYDFFPFTFILFFFIFFFLPNFWPMHFQFIYGLTKKRKRQSLLSWIFPTCLELISTISINRIDQIFLPVLVCRTCLIGNSSIDYIVCHVYKLSA</sequence>
<keyword evidence="1" id="KW-0472">Membrane</keyword>
<feature type="transmembrane region" description="Helical" evidence="1">
    <location>
        <begin position="20"/>
        <end position="37"/>
    </location>
</feature>
<organism evidence="2 3">
    <name type="scientific">Xylona heveae (strain CBS 132557 / TC161)</name>
    <dbReference type="NCBI Taxonomy" id="1328760"/>
    <lineage>
        <taxon>Eukaryota</taxon>
        <taxon>Fungi</taxon>
        <taxon>Dikarya</taxon>
        <taxon>Ascomycota</taxon>
        <taxon>Pezizomycotina</taxon>
        <taxon>Xylonomycetes</taxon>
        <taxon>Xylonales</taxon>
        <taxon>Xylonaceae</taxon>
        <taxon>Xylona</taxon>
    </lineage>
</organism>
<evidence type="ECO:0000313" key="2">
    <source>
        <dbReference type="EMBL" id="KZF21218.1"/>
    </source>
</evidence>
<dbReference type="EMBL" id="KV407461">
    <property type="protein sequence ID" value="KZF21218.1"/>
    <property type="molecule type" value="Genomic_DNA"/>
</dbReference>
<keyword evidence="3" id="KW-1185">Reference proteome</keyword>
<protein>
    <submittedName>
        <fullName evidence="2">Uncharacterized protein</fullName>
    </submittedName>
</protein>
<dbReference type="Proteomes" id="UP000076632">
    <property type="component" value="Unassembled WGS sequence"/>
</dbReference>
<evidence type="ECO:0000313" key="3">
    <source>
        <dbReference type="Proteomes" id="UP000076632"/>
    </source>
</evidence>
<evidence type="ECO:0000256" key="1">
    <source>
        <dbReference type="SAM" id="Phobius"/>
    </source>
</evidence>
<gene>
    <name evidence="2" type="ORF">L228DRAFT_168414</name>
</gene>
<proteinExistence type="predicted"/>
<keyword evidence="1" id="KW-1133">Transmembrane helix</keyword>
<accession>A0A165FP73</accession>
<name>A0A165FP73_XYLHT</name>
<dbReference type="AlphaFoldDB" id="A0A165FP73"/>